<evidence type="ECO:0000256" key="3">
    <source>
        <dbReference type="SAM" id="Phobius"/>
    </source>
</evidence>
<dbReference type="Pfam" id="PF13490">
    <property type="entry name" value="zf-HC2"/>
    <property type="match status" value="1"/>
</dbReference>
<protein>
    <recommendedName>
        <fullName evidence="2">Anti-sigma-W factor RsiW</fullName>
    </recommendedName>
</protein>
<reference evidence="6" key="1">
    <citation type="journal article" date="2019" name="Int. J. Syst. Evol. Microbiol.">
        <title>The Global Catalogue of Microorganisms (GCM) 10K type strain sequencing project: providing services to taxonomists for standard genome sequencing and annotation.</title>
        <authorList>
            <consortium name="The Broad Institute Genomics Platform"/>
            <consortium name="The Broad Institute Genome Sequencing Center for Infectious Disease"/>
            <person name="Wu L."/>
            <person name="Ma J."/>
        </authorList>
    </citation>
    <scope>NUCLEOTIDE SEQUENCE [LARGE SCALE GENOMIC DNA]</scope>
    <source>
        <strain evidence="6">TISTR 1827</strain>
    </source>
</reference>
<organism evidence="5 6">
    <name type="scientific">Paenibacillus thailandensis</name>
    <dbReference type="NCBI Taxonomy" id="393250"/>
    <lineage>
        <taxon>Bacteria</taxon>
        <taxon>Bacillati</taxon>
        <taxon>Bacillota</taxon>
        <taxon>Bacilli</taxon>
        <taxon>Bacillales</taxon>
        <taxon>Paenibacillaceae</taxon>
        <taxon>Paenibacillus</taxon>
    </lineage>
</organism>
<proteinExistence type="inferred from homology"/>
<feature type="transmembrane region" description="Helical" evidence="3">
    <location>
        <begin position="114"/>
        <end position="135"/>
    </location>
</feature>
<dbReference type="InterPro" id="IPR027383">
    <property type="entry name" value="Znf_put"/>
</dbReference>
<gene>
    <name evidence="5" type="ORF">ACFSW5_09290</name>
</gene>
<sequence>MRQIKKFRSNLKKGLAAMNCNVANVWMHDYFDGELPRDDIALLKNHLRTCPSCMARFEQLERTEAIVHASIEAVLPEAGYDRDASRRLTDRIMAHLPKPAGQDRKRLLRVLYRYPGLAVAAVFMLVMLGSFMAMWEQDSKLIVSGEDLQHVVIEGNNVIVPAGTQVNGNLIVENGVADVQGEVNGNVTVIDGKLNLASTGHIIGQSRTIDQALDWFWYKVTETFSNMY</sequence>
<keyword evidence="3" id="KW-0472">Membrane</keyword>
<keyword evidence="6" id="KW-1185">Reference proteome</keyword>
<dbReference type="Proteomes" id="UP001597493">
    <property type="component" value="Unassembled WGS sequence"/>
</dbReference>
<name>A0ABW5QVV0_9BACL</name>
<dbReference type="RefSeq" id="WP_379271768.1">
    <property type="nucleotide sequence ID" value="NZ_JBHUGT010000017.1"/>
</dbReference>
<evidence type="ECO:0000313" key="6">
    <source>
        <dbReference type="Proteomes" id="UP001597493"/>
    </source>
</evidence>
<accession>A0ABW5QVV0</accession>
<evidence type="ECO:0000256" key="2">
    <source>
        <dbReference type="ARBA" id="ARBA00024438"/>
    </source>
</evidence>
<dbReference type="InterPro" id="IPR041916">
    <property type="entry name" value="Anti_sigma_zinc_sf"/>
</dbReference>
<comment type="caution">
    <text evidence="5">The sequence shown here is derived from an EMBL/GenBank/DDBJ whole genome shotgun (WGS) entry which is preliminary data.</text>
</comment>
<keyword evidence="3" id="KW-0812">Transmembrane</keyword>
<evidence type="ECO:0000313" key="5">
    <source>
        <dbReference type="EMBL" id="MFD2660464.1"/>
    </source>
</evidence>
<evidence type="ECO:0000259" key="4">
    <source>
        <dbReference type="Pfam" id="PF13490"/>
    </source>
</evidence>
<keyword evidence="3" id="KW-1133">Transmembrane helix</keyword>
<dbReference type="EMBL" id="JBHUMY010000007">
    <property type="protein sequence ID" value="MFD2660464.1"/>
    <property type="molecule type" value="Genomic_DNA"/>
</dbReference>
<dbReference type="Gene3D" id="1.10.10.1320">
    <property type="entry name" value="Anti-sigma factor, zinc-finger domain"/>
    <property type="match status" value="1"/>
</dbReference>
<evidence type="ECO:0000256" key="1">
    <source>
        <dbReference type="ARBA" id="ARBA00024353"/>
    </source>
</evidence>
<comment type="similarity">
    <text evidence="1">Belongs to the zinc-associated anti-sigma factor (ZAS) superfamily. Anti-sigma-W factor family.</text>
</comment>
<feature type="domain" description="Putative zinc-finger" evidence="4">
    <location>
        <begin position="26"/>
        <end position="53"/>
    </location>
</feature>